<name>A0A514Z6P9_9LACT</name>
<keyword evidence="3" id="KW-1185">Reference proteome</keyword>
<keyword evidence="1" id="KW-0472">Membrane</keyword>
<protein>
    <submittedName>
        <fullName evidence="2">Uncharacterized protein</fullName>
    </submittedName>
</protein>
<evidence type="ECO:0000256" key="1">
    <source>
        <dbReference type="SAM" id="Phobius"/>
    </source>
</evidence>
<keyword evidence="1" id="KW-0812">Transmembrane</keyword>
<evidence type="ECO:0000313" key="3">
    <source>
        <dbReference type="Proteomes" id="UP000315128"/>
    </source>
</evidence>
<organism evidence="2 3">
    <name type="scientific">Lactococcus protaetiae</name>
    <dbReference type="NCBI Taxonomy" id="2592653"/>
    <lineage>
        <taxon>Bacteria</taxon>
        <taxon>Bacillati</taxon>
        <taxon>Bacillota</taxon>
        <taxon>Bacilli</taxon>
        <taxon>Lactobacillales</taxon>
        <taxon>Streptococcaceae</taxon>
        <taxon>Lactococcus</taxon>
    </lineage>
</organism>
<dbReference type="KEGG" id="lack:FLP15_01910"/>
<accession>A0A514Z6P9</accession>
<sequence>MIGVVVVLVLICMVLSSFLFFILSQKEKEKKKLLNQRERWLSDVQWVQKELENNLEKDINVLGTFKLFEEIYPMLFISRDSNWEKFYKRRLESYKKRYRK</sequence>
<evidence type="ECO:0000313" key="2">
    <source>
        <dbReference type="EMBL" id="QDK70157.1"/>
    </source>
</evidence>
<reference evidence="2 3" key="1">
    <citation type="submission" date="2019-07" db="EMBL/GenBank/DDBJ databases">
        <title>Genome sequencing of KACC 19320.</title>
        <authorList>
            <person name="Heo J."/>
            <person name="Kim S.-J."/>
            <person name="Kim J.-S."/>
            <person name="Hong S.-B."/>
            <person name="Kwon S.-W."/>
        </authorList>
    </citation>
    <scope>NUCLEOTIDE SEQUENCE [LARGE SCALE GENOMIC DNA]</scope>
    <source>
        <strain evidence="2 3">KACC 19320</strain>
    </source>
</reference>
<dbReference type="AlphaFoldDB" id="A0A514Z6P9"/>
<dbReference type="Proteomes" id="UP000315128">
    <property type="component" value="Chromosome"/>
</dbReference>
<proteinExistence type="predicted"/>
<keyword evidence="1" id="KW-1133">Transmembrane helix</keyword>
<feature type="transmembrane region" description="Helical" evidence="1">
    <location>
        <begin position="6"/>
        <end position="23"/>
    </location>
</feature>
<gene>
    <name evidence="2" type="ORF">FLP15_01910</name>
</gene>
<dbReference type="RefSeq" id="WP_142765788.1">
    <property type="nucleotide sequence ID" value="NZ_CP041356.1"/>
</dbReference>
<dbReference type="EMBL" id="CP041356">
    <property type="protein sequence ID" value="QDK70157.1"/>
    <property type="molecule type" value="Genomic_DNA"/>
</dbReference>